<proteinExistence type="predicted"/>
<feature type="compositionally biased region" description="Basic and acidic residues" evidence="1">
    <location>
        <begin position="530"/>
        <end position="548"/>
    </location>
</feature>
<keyword evidence="2" id="KW-0812">Transmembrane</keyword>
<reference evidence="4 5" key="1">
    <citation type="journal article" date="2021" name="Elife">
        <title>Chloroplast acquisition without the gene transfer in kleptoplastic sea slugs, Plakobranchus ocellatus.</title>
        <authorList>
            <person name="Maeda T."/>
            <person name="Takahashi S."/>
            <person name="Yoshida T."/>
            <person name="Shimamura S."/>
            <person name="Takaki Y."/>
            <person name="Nagai Y."/>
            <person name="Toyoda A."/>
            <person name="Suzuki Y."/>
            <person name="Arimoto A."/>
            <person name="Ishii H."/>
            <person name="Satoh N."/>
            <person name="Nishiyama T."/>
            <person name="Hasebe M."/>
            <person name="Maruyama T."/>
            <person name="Minagawa J."/>
            <person name="Obokata J."/>
            <person name="Shigenobu S."/>
        </authorList>
    </citation>
    <scope>NUCLEOTIDE SEQUENCE [LARGE SCALE GENOMIC DNA]</scope>
</reference>
<dbReference type="AlphaFoldDB" id="A0AAV4AKP0"/>
<dbReference type="Proteomes" id="UP000735302">
    <property type="component" value="Unassembled WGS sequence"/>
</dbReference>
<keyword evidence="3" id="KW-0732">Signal</keyword>
<feature type="compositionally biased region" description="Low complexity" evidence="1">
    <location>
        <begin position="549"/>
        <end position="612"/>
    </location>
</feature>
<feature type="region of interest" description="Disordered" evidence="1">
    <location>
        <begin position="182"/>
        <end position="634"/>
    </location>
</feature>
<evidence type="ECO:0000256" key="3">
    <source>
        <dbReference type="SAM" id="SignalP"/>
    </source>
</evidence>
<keyword evidence="2" id="KW-0472">Membrane</keyword>
<feature type="compositionally biased region" description="Low complexity" evidence="1">
    <location>
        <begin position="267"/>
        <end position="280"/>
    </location>
</feature>
<keyword evidence="5" id="KW-1185">Reference proteome</keyword>
<feature type="compositionally biased region" description="Low complexity" evidence="1">
    <location>
        <begin position="479"/>
        <end position="514"/>
    </location>
</feature>
<gene>
    <name evidence="4" type="ORF">PoB_003437300</name>
</gene>
<feature type="chain" id="PRO_5043674461" evidence="3">
    <location>
        <begin position="30"/>
        <end position="926"/>
    </location>
</feature>
<feature type="compositionally biased region" description="Basic and acidic residues" evidence="1">
    <location>
        <begin position="891"/>
        <end position="902"/>
    </location>
</feature>
<feature type="compositionally biased region" description="Low complexity" evidence="1">
    <location>
        <begin position="306"/>
        <end position="327"/>
    </location>
</feature>
<feature type="region of interest" description="Disordered" evidence="1">
    <location>
        <begin position="886"/>
        <end position="926"/>
    </location>
</feature>
<evidence type="ECO:0000313" key="5">
    <source>
        <dbReference type="Proteomes" id="UP000735302"/>
    </source>
</evidence>
<feature type="region of interest" description="Disordered" evidence="1">
    <location>
        <begin position="685"/>
        <end position="721"/>
    </location>
</feature>
<feature type="compositionally biased region" description="Basic and acidic residues" evidence="1">
    <location>
        <begin position="328"/>
        <end position="337"/>
    </location>
</feature>
<feature type="compositionally biased region" description="Basic and acidic residues" evidence="1">
    <location>
        <begin position="238"/>
        <end position="266"/>
    </location>
</feature>
<keyword evidence="2" id="KW-1133">Transmembrane helix</keyword>
<protein>
    <submittedName>
        <fullName evidence="4">Uncharacterized protein</fullName>
    </submittedName>
</protein>
<evidence type="ECO:0000256" key="2">
    <source>
        <dbReference type="SAM" id="Phobius"/>
    </source>
</evidence>
<feature type="compositionally biased region" description="Low complexity" evidence="1">
    <location>
        <begin position="431"/>
        <end position="446"/>
    </location>
</feature>
<evidence type="ECO:0000256" key="1">
    <source>
        <dbReference type="SAM" id="MobiDB-lite"/>
    </source>
</evidence>
<feature type="compositionally biased region" description="Low complexity" evidence="1">
    <location>
        <begin position="381"/>
        <end position="403"/>
    </location>
</feature>
<feature type="compositionally biased region" description="Low complexity" evidence="1">
    <location>
        <begin position="338"/>
        <end position="351"/>
    </location>
</feature>
<feature type="compositionally biased region" description="Basic and acidic residues" evidence="1">
    <location>
        <begin position="281"/>
        <end position="291"/>
    </location>
</feature>
<feature type="signal peptide" evidence="3">
    <location>
        <begin position="1"/>
        <end position="29"/>
    </location>
</feature>
<dbReference type="EMBL" id="BLXT01003924">
    <property type="protein sequence ID" value="GFO07868.1"/>
    <property type="molecule type" value="Genomic_DNA"/>
</dbReference>
<evidence type="ECO:0000313" key="4">
    <source>
        <dbReference type="EMBL" id="GFO07868.1"/>
    </source>
</evidence>
<feature type="compositionally biased region" description="Basic and acidic residues" evidence="1">
    <location>
        <begin position="447"/>
        <end position="456"/>
    </location>
</feature>
<name>A0AAV4AKP0_9GAST</name>
<accession>A0AAV4AKP0</accession>
<sequence length="926" mass="100004">MTRSNWFHPGVFLPVVILLSFSMVRTSDGQRQNVTVLKFNDAFRIAFSPVKLKRLLECLCKAETYKCDYYYELDTNSKYYIPKNEVASEDKILASEEDGSTFRCNPGGFTSTKSFISCVRSSDSSDHCVNEHYCQPYFVNLDYEGCDSECINIWWEAHRVQHKNDAGYPEFIAGDCELSKGSLSAGHSDSNNDTRNNNGNNDASTNDAGNNEGNNDAGNNDADNNDSNNDGNNDAGNEDAHNNDENKDAINNDGDNDRVNNDDNKDTGNNGRKNDAGNNDAHNDDDNKEAGNNDSDDDANDKDVNNDAANNDAENNGGNTDAGNNDAHNNDDNKDAGNNDGNNDGDNNGGKIDTDNNDDNEDAGNNGGENDTGNNDDNEDAGNNRGENDAGNNDRNNDAGNNDNDNDANNKDAGNNDTAHNDERNNGGNDGADNYDGNNGTGNNDIHNNDDNKDAGNNDEGQNDERNNDSDNDAGEFHGNNNAGNNDGNNDASNKNDNTDAGNNYASNNDAGNNDDNKDAGNYDGNNDGGKNDAHNNNDKKDAGDYDGKNNAGNNDDNNDAGNNDGKNNAGNNDGKNNAGNNDDNNDAGNNDASKNGAGNYDAHYNDNNNDAGDNDENNDASKNNSNNDAHNSDEADTTSLMVAAAGGWLLFGLLAGSVFIFLFCWKCRKAFVIHRRNQSELKNSKFVASRNGPLPNTYGKDQSSSKHGRGNENKNNGHSNGYTDYNEINYVYNVIDDEQISGVKKRNAKTNGARPGNKKVLPHSPHFTLESDENEGNSQTAINGHLPTMISGGNVSQRNKLSTEAADAKMNGIKPVNKKVLPQSLYFILEPDEVSEGNSQAVKLSTETTDAYSRLQTGRSAADPQMTKSAMLIYNRPLDTLSINDQGGIDPERPGHAEDSVTRSVDPYNLASAVYDERDESASRH</sequence>
<feature type="compositionally biased region" description="Low complexity" evidence="1">
    <location>
        <begin position="189"/>
        <end position="235"/>
    </location>
</feature>
<feature type="transmembrane region" description="Helical" evidence="2">
    <location>
        <begin position="641"/>
        <end position="666"/>
    </location>
</feature>
<feature type="compositionally biased region" description="Low complexity" evidence="1">
    <location>
        <begin position="621"/>
        <end position="630"/>
    </location>
</feature>
<organism evidence="4 5">
    <name type="scientific">Plakobranchus ocellatus</name>
    <dbReference type="NCBI Taxonomy" id="259542"/>
    <lineage>
        <taxon>Eukaryota</taxon>
        <taxon>Metazoa</taxon>
        <taxon>Spiralia</taxon>
        <taxon>Lophotrochozoa</taxon>
        <taxon>Mollusca</taxon>
        <taxon>Gastropoda</taxon>
        <taxon>Heterobranchia</taxon>
        <taxon>Euthyneura</taxon>
        <taxon>Panpulmonata</taxon>
        <taxon>Sacoglossa</taxon>
        <taxon>Placobranchoidea</taxon>
        <taxon>Plakobranchidae</taxon>
        <taxon>Plakobranchus</taxon>
    </lineage>
</organism>
<comment type="caution">
    <text evidence="4">The sequence shown here is derived from an EMBL/GenBank/DDBJ whole genome shotgun (WGS) entry which is preliminary data.</text>
</comment>